<proteinExistence type="predicted"/>
<reference evidence="3 4" key="2">
    <citation type="submission" date="2019-09" db="EMBL/GenBank/DDBJ databases">
        <title>FDA dAtabase for Regulatory Grade micrObial Sequences (FDA-ARGOS): Supporting development and validation of Infectious Disease Dx tests.</title>
        <authorList>
            <person name="Sciortino C."/>
            <person name="Tallon L."/>
            <person name="Sadzewicz L."/>
            <person name="Vavikolanu K."/>
            <person name="Mehta A."/>
            <person name="Aluvathingal J."/>
            <person name="Nadendla S."/>
            <person name="Nandy P."/>
            <person name="Geyer C."/>
            <person name="Yan Y."/>
            <person name="Sichtig H."/>
        </authorList>
    </citation>
    <scope>NUCLEOTIDE SEQUENCE [LARGE SCALE GENOMIC DNA]</scope>
    <source>
        <strain evidence="3 4">FDAARGOS_661</strain>
    </source>
</reference>
<keyword evidence="5" id="KW-1185">Reference proteome</keyword>
<dbReference type="EMBL" id="CP054550">
    <property type="protein sequence ID" value="QKQ29028.1"/>
    <property type="molecule type" value="Genomic_DNA"/>
</dbReference>
<dbReference type="EMBL" id="JAGHKT020000010">
    <property type="protein sequence ID" value="MCM5672660.1"/>
    <property type="molecule type" value="Genomic_DNA"/>
</dbReference>
<evidence type="ECO:0000313" key="5">
    <source>
        <dbReference type="Proteomes" id="UP000665944"/>
    </source>
</evidence>
<evidence type="ECO:0000313" key="2">
    <source>
        <dbReference type="EMBL" id="MCM5672660.1"/>
    </source>
</evidence>
<reference evidence="2 5" key="3">
    <citation type="submission" date="2022-06" db="EMBL/GenBank/DDBJ databases">
        <title>Staphylococcus hominis ShoR14 genome sequence.</title>
        <authorList>
            <person name="Yeo C.C."/>
            <person name="Chew C.H."/>
            <person name="Che Hamzah A.M."/>
            <person name="Al-Trad E.I."/>
        </authorList>
    </citation>
    <scope>NUCLEOTIDE SEQUENCE [LARGE SCALE GENOMIC DNA]</scope>
    <source>
        <strain evidence="2 5">ShoR14</strain>
    </source>
</reference>
<evidence type="ECO:0000313" key="1">
    <source>
        <dbReference type="EMBL" id="AVI05962.1"/>
    </source>
</evidence>
<dbReference type="RefSeq" id="WP_017175345.1">
    <property type="nucleotide sequence ID" value="NZ_CP014567.1"/>
</dbReference>
<name>A0A3S7GXD9_STAHO</name>
<organism evidence="1">
    <name type="scientific">Staphylococcus hominis</name>
    <dbReference type="NCBI Taxonomy" id="1290"/>
    <lineage>
        <taxon>Bacteria</taxon>
        <taxon>Bacillati</taxon>
        <taxon>Bacillota</taxon>
        <taxon>Bacilli</taxon>
        <taxon>Bacillales</taxon>
        <taxon>Staphylococcaceae</taxon>
        <taxon>Staphylococcus</taxon>
    </lineage>
</organism>
<dbReference type="EMBL" id="CP014567">
    <property type="protein sequence ID" value="AVI05962.1"/>
    <property type="molecule type" value="Genomic_DNA"/>
</dbReference>
<evidence type="ECO:0000313" key="4">
    <source>
        <dbReference type="Proteomes" id="UP000509636"/>
    </source>
</evidence>
<protein>
    <submittedName>
        <fullName evidence="1">Uncharacterized protein</fullName>
    </submittedName>
</protein>
<accession>A0A3S7GXD9</accession>
<dbReference type="Proteomes" id="UP000509636">
    <property type="component" value="Chromosome"/>
</dbReference>
<gene>
    <name evidence="1" type="ORF">AZE34_03975</name>
    <name evidence="3" type="ORF">FOB69_06685</name>
    <name evidence="2" type="ORF">J7T32_007760</name>
</gene>
<dbReference type="AlphaFoldDB" id="A0A3S7GXD9"/>
<sequence>MLATNIPKYTQNELVALINERKINLTNEGYDDLATAIEGNFIFDKKLFLQCAEILDIDKKEIFDVESISDVSFRGTGSEKDIKNIIKLFEIMVQQSKLRGNINV</sequence>
<reference evidence="1" key="1">
    <citation type="submission" date="2016-02" db="EMBL/GenBank/DDBJ databases">
        <title>Genomic sequence of a clinical Staphylococcus hominis isolate.</title>
        <authorList>
            <person name="McClure J.M."/>
            <person name="Zhang K."/>
        </authorList>
    </citation>
    <scope>NUCLEOTIDE SEQUENCE</scope>
    <source>
        <strain evidence="1">C34847</strain>
    </source>
</reference>
<evidence type="ECO:0000313" key="3">
    <source>
        <dbReference type="EMBL" id="QKQ29028.1"/>
    </source>
</evidence>
<dbReference type="Proteomes" id="UP000665944">
    <property type="component" value="Unassembled WGS sequence"/>
</dbReference>